<name>A0A4Z1SXQ0_GIAMU</name>
<dbReference type="OrthoDB" id="10250320at2759"/>
<evidence type="ECO:0000313" key="3">
    <source>
        <dbReference type="Proteomes" id="UP000315496"/>
    </source>
</evidence>
<reference evidence="2 3" key="1">
    <citation type="submission" date="2019-05" db="EMBL/GenBank/DDBJ databases">
        <title>The compact genome of Giardia muris reveals important steps in the evolution of intestinal protozoan parasites.</title>
        <authorList>
            <person name="Xu F."/>
            <person name="Jimenez-Gonzalez A."/>
            <person name="Einarsson E."/>
            <person name="Astvaldsson A."/>
            <person name="Peirasmaki D."/>
            <person name="Eckmann L."/>
            <person name="Andersson J.O."/>
            <person name="Svard S.G."/>
            <person name="Jerlstrom-Hultqvist J."/>
        </authorList>
    </citation>
    <scope>NUCLEOTIDE SEQUENCE [LARGE SCALE GENOMIC DNA]</scope>
    <source>
        <strain evidence="2 3">Roberts-Thomson</strain>
    </source>
</reference>
<dbReference type="Pfam" id="PF00134">
    <property type="entry name" value="Cyclin_N"/>
    <property type="match status" value="1"/>
</dbReference>
<dbReference type="InterPro" id="IPR013922">
    <property type="entry name" value="Cyclin_PHO80-like"/>
</dbReference>
<dbReference type="PANTHER" id="PTHR15615:SF108">
    <property type="entry name" value="PROTEIN CNPPD1"/>
    <property type="match status" value="1"/>
</dbReference>
<dbReference type="SUPFAM" id="SSF47954">
    <property type="entry name" value="Cyclin-like"/>
    <property type="match status" value="1"/>
</dbReference>
<dbReference type="CDD" id="cd20557">
    <property type="entry name" value="CYCLIN_ScPCL1-like"/>
    <property type="match status" value="1"/>
</dbReference>
<evidence type="ECO:0000259" key="1">
    <source>
        <dbReference type="Pfam" id="PF00134"/>
    </source>
</evidence>
<dbReference type="VEuPathDB" id="GiardiaDB:GMRT_13003"/>
<dbReference type="EMBL" id="VDLU01000001">
    <property type="protein sequence ID" value="TNJ30300.1"/>
    <property type="molecule type" value="Genomic_DNA"/>
</dbReference>
<evidence type="ECO:0000313" key="2">
    <source>
        <dbReference type="EMBL" id="TNJ30300.1"/>
    </source>
</evidence>
<dbReference type="InterPro" id="IPR006671">
    <property type="entry name" value="Cyclin_N"/>
</dbReference>
<sequence length="193" mass="21877">MVNEVHEKDLPTIMRRRPMAEATVAFLARLVNAQVIASKLTNFLVVVYRRLKIDPHIVAYALCLLLTIRTTREGSLSSQNIKRYFFTSLLVAHNMLTDTPYDLPSWSLIVEESYSVDEIALMEITYLGLINWQTHVQNDDVTQMLVTLIRLYNTTLPPGGTIEVPIEFDKVSSDESLILSTIEYQPSTSSLVS</sequence>
<dbReference type="AlphaFoldDB" id="A0A4Z1SXQ0"/>
<comment type="caution">
    <text evidence="2">The sequence shown here is derived from an EMBL/GenBank/DDBJ whole genome shotgun (WGS) entry which is preliminary data.</text>
</comment>
<accession>A0A4Z1SXQ0</accession>
<dbReference type="InterPro" id="IPR036915">
    <property type="entry name" value="Cyclin-like_sf"/>
</dbReference>
<proteinExistence type="predicted"/>
<feature type="domain" description="Cyclin N-terminal" evidence="1">
    <location>
        <begin position="39"/>
        <end position="134"/>
    </location>
</feature>
<gene>
    <name evidence="2" type="ORF">GMRT_13003</name>
</gene>
<dbReference type="Proteomes" id="UP000315496">
    <property type="component" value="Chromosome 1"/>
</dbReference>
<organism evidence="2 3">
    <name type="scientific">Giardia muris</name>
    <dbReference type="NCBI Taxonomy" id="5742"/>
    <lineage>
        <taxon>Eukaryota</taxon>
        <taxon>Metamonada</taxon>
        <taxon>Diplomonadida</taxon>
        <taxon>Hexamitidae</taxon>
        <taxon>Giardiinae</taxon>
        <taxon>Giardia</taxon>
    </lineage>
</organism>
<keyword evidence="3" id="KW-1185">Reference proteome</keyword>
<dbReference type="Gene3D" id="1.10.472.10">
    <property type="entry name" value="Cyclin-like"/>
    <property type="match status" value="1"/>
</dbReference>
<protein>
    <submittedName>
        <fullName evidence="2">Cyclin, N-terminal domain-containing protein</fullName>
    </submittedName>
</protein>
<dbReference type="PANTHER" id="PTHR15615">
    <property type="match status" value="1"/>
</dbReference>
<dbReference type="GO" id="GO:0019901">
    <property type="term" value="F:protein kinase binding"/>
    <property type="evidence" value="ECO:0007669"/>
    <property type="project" value="InterPro"/>
</dbReference>